<dbReference type="RefSeq" id="WP_048855538.1">
    <property type="nucleotide sequence ID" value="NZ_BANJ01000008.1"/>
</dbReference>
<reference evidence="1 2" key="1">
    <citation type="submission" date="2012-11" db="EMBL/GenBank/DDBJ databases">
        <title>Whole genome sequence of Gluconacetobacter xylinus NBRC 13693.</title>
        <authorList>
            <person name="Azuma Y."/>
            <person name="Higashiura N."/>
            <person name="Hirakawa H."/>
            <person name="Matsushita K."/>
        </authorList>
    </citation>
    <scope>NUCLEOTIDE SEQUENCE [LARGE SCALE GENOMIC DNA]</scope>
    <source>
        <strain evidence="1 2">NBRC 13693</strain>
    </source>
</reference>
<gene>
    <name evidence="1" type="ORF">Gxy13693_008_024</name>
</gene>
<dbReference type="AlphaFoldDB" id="A0A0D6Q6Q6"/>
<evidence type="ECO:0000313" key="1">
    <source>
        <dbReference type="EMBL" id="GAN98650.1"/>
    </source>
</evidence>
<proteinExistence type="predicted"/>
<dbReference type="EMBL" id="BANJ01000008">
    <property type="protein sequence ID" value="GAN98650.1"/>
    <property type="molecule type" value="Genomic_DNA"/>
</dbReference>
<dbReference type="Proteomes" id="UP000032683">
    <property type="component" value="Unassembled WGS sequence"/>
</dbReference>
<name>A0A0D6Q6Q6_KOMXY</name>
<organism evidence="1 2">
    <name type="scientific">Komagataeibacter xylinus NBRC 13693</name>
    <dbReference type="NCBI Taxonomy" id="1234668"/>
    <lineage>
        <taxon>Bacteria</taxon>
        <taxon>Pseudomonadati</taxon>
        <taxon>Pseudomonadota</taxon>
        <taxon>Alphaproteobacteria</taxon>
        <taxon>Acetobacterales</taxon>
        <taxon>Acetobacteraceae</taxon>
        <taxon>Komagataeibacter</taxon>
    </lineage>
</organism>
<evidence type="ECO:0000313" key="2">
    <source>
        <dbReference type="Proteomes" id="UP000032683"/>
    </source>
</evidence>
<sequence>MSQTTAFDAATRQQMVRAMTRDDLDQLERCIAQDPPPLGEGRSIAQCAAFSAMSHLLGLELERAGPQALEVLVGAATIMRDVALGRELQP</sequence>
<protein>
    <submittedName>
        <fullName evidence="1">Uncharacterized protein</fullName>
    </submittedName>
</protein>
<accession>A0A0D6Q6Q6</accession>
<comment type="caution">
    <text evidence="1">The sequence shown here is derived from an EMBL/GenBank/DDBJ whole genome shotgun (WGS) entry which is preliminary data.</text>
</comment>